<dbReference type="EMBL" id="GL433844">
    <property type="protein sequence ID" value="EFN55478.1"/>
    <property type="molecule type" value="Genomic_DNA"/>
</dbReference>
<protein>
    <recommendedName>
        <fullName evidence="7">Nucleosome assembly protein</fullName>
    </recommendedName>
</protein>
<dbReference type="STRING" id="554065.E1ZFC4"/>
<dbReference type="OMA" id="AAECKQN"/>
<evidence type="ECO:0000256" key="2">
    <source>
        <dbReference type="ARBA" id="ARBA00023186"/>
    </source>
</evidence>
<evidence type="ECO:0000256" key="3">
    <source>
        <dbReference type="RuleBase" id="RU003876"/>
    </source>
</evidence>
<accession>E1ZFC4</accession>
<dbReference type="AlphaFoldDB" id="E1ZFC4"/>
<dbReference type="GO" id="GO:0005634">
    <property type="term" value="C:nucleus"/>
    <property type="evidence" value="ECO:0007669"/>
    <property type="project" value="InterPro"/>
</dbReference>
<dbReference type="GO" id="GO:0042393">
    <property type="term" value="F:histone binding"/>
    <property type="evidence" value="ECO:0007669"/>
    <property type="project" value="UniProtKB-ARBA"/>
</dbReference>
<comment type="similarity">
    <text evidence="1 3">Belongs to the nucleosome assembly protein (NAP) family.</text>
</comment>
<organism evidence="6">
    <name type="scientific">Chlorella variabilis</name>
    <name type="common">Green alga</name>
    <dbReference type="NCBI Taxonomy" id="554065"/>
    <lineage>
        <taxon>Eukaryota</taxon>
        <taxon>Viridiplantae</taxon>
        <taxon>Chlorophyta</taxon>
        <taxon>core chlorophytes</taxon>
        <taxon>Trebouxiophyceae</taxon>
        <taxon>Chlorellales</taxon>
        <taxon>Chlorellaceae</taxon>
        <taxon>Chlorella clade</taxon>
        <taxon>Chlorella</taxon>
    </lineage>
</organism>
<keyword evidence="2" id="KW-0143">Chaperone</keyword>
<evidence type="ECO:0000313" key="5">
    <source>
        <dbReference type="EMBL" id="EFN55478.1"/>
    </source>
</evidence>
<dbReference type="Pfam" id="PF00956">
    <property type="entry name" value="NAP"/>
    <property type="match status" value="1"/>
</dbReference>
<dbReference type="RefSeq" id="XP_005847580.1">
    <property type="nucleotide sequence ID" value="XM_005847518.1"/>
</dbReference>
<dbReference type="Proteomes" id="UP000008141">
    <property type="component" value="Unassembled WGS sequence"/>
</dbReference>
<evidence type="ECO:0008006" key="7">
    <source>
        <dbReference type="Google" id="ProtNLM"/>
    </source>
</evidence>
<feature type="region of interest" description="Disordered" evidence="4">
    <location>
        <begin position="393"/>
        <end position="464"/>
    </location>
</feature>
<dbReference type="KEGG" id="cvr:CHLNCDRAFT_31098"/>
<dbReference type="GO" id="GO:0000724">
    <property type="term" value="P:double-strand break repair via homologous recombination"/>
    <property type="evidence" value="ECO:0007669"/>
    <property type="project" value="UniProtKB-ARBA"/>
</dbReference>
<evidence type="ECO:0000313" key="6">
    <source>
        <dbReference type="Proteomes" id="UP000008141"/>
    </source>
</evidence>
<name>E1ZFC4_CHLVA</name>
<evidence type="ECO:0000256" key="4">
    <source>
        <dbReference type="SAM" id="MobiDB-lite"/>
    </source>
</evidence>
<keyword evidence="6" id="KW-1185">Reference proteome</keyword>
<dbReference type="InParanoid" id="E1ZFC4"/>
<dbReference type="FunCoup" id="E1ZFC4">
    <property type="interactions" value="1788"/>
</dbReference>
<feature type="compositionally biased region" description="Basic and acidic residues" evidence="4">
    <location>
        <begin position="453"/>
        <end position="464"/>
    </location>
</feature>
<dbReference type="SUPFAM" id="SSF143113">
    <property type="entry name" value="NAP-like"/>
    <property type="match status" value="1"/>
</dbReference>
<feature type="compositionally biased region" description="Acidic residues" evidence="4">
    <location>
        <begin position="405"/>
        <end position="442"/>
    </location>
</feature>
<dbReference type="Gene3D" id="1.20.5.1500">
    <property type="match status" value="1"/>
</dbReference>
<gene>
    <name evidence="5" type="ORF">CHLNCDRAFT_31098</name>
</gene>
<evidence type="ECO:0000256" key="1">
    <source>
        <dbReference type="ARBA" id="ARBA00009947"/>
    </source>
</evidence>
<proteinExistence type="inferred from homology"/>
<dbReference type="eggNOG" id="KOG1507">
    <property type="taxonomic scope" value="Eukaryota"/>
</dbReference>
<dbReference type="InterPro" id="IPR002164">
    <property type="entry name" value="NAP_family"/>
</dbReference>
<dbReference type="GO" id="GO:0006334">
    <property type="term" value="P:nucleosome assembly"/>
    <property type="evidence" value="ECO:0007669"/>
    <property type="project" value="InterPro"/>
</dbReference>
<dbReference type="Gene3D" id="3.30.1120.90">
    <property type="entry name" value="Nucleosome assembly protein"/>
    <property type="match status" value="1"/>
</dbReference>
<dbReference type="InterPro" id="IPR037231">
    <property type="entry name" value="NAP-like_sf"/>
</dbReference>
<dbReference type="OrthoDB" id="27325at2759"/>
<dbReference type="PANTHER" id="PTHR11875">
    <property type="entry name" value="TESTIS-SPECIFIC Y-ENCODED PROTEIN"/>
    <property type="match status" value="1"/>
</dbReference>
<dbReference type="GeneID" id="17355159"/>
<sequence>MPPRREEQEGDQESGDAAFDVSPEVLRQLMASGNSQLVEALQVIPAPPGLLRGCHCHCPPPATCLLSPSAALVCQPLVLHQPPPLLPDNQSAFRLGGPACCSLMVWPCRRTPPLQPPLVLPIPRPAQRSLNKMVGQSSGYVESLPAPVRTRIEYLAELDGERAELYERYREERRALEEKYDRLYAPLYDKRAEVVNGKAEAPENETAEGKAAAAAEPDEVPAGVPDFWMIALRNAMEEETINDKDAEVLSYCTDVRCEQFHSEGEEEGDEGFRLVFSFRDNPYFTNNQLTKTYHLSEEDDMMLRKIETSGVHWKAGKDVTVKVLKKKAKPGAKGKPQTKTESVESFFRWFTEVPEIPDEEEEEDFTQEEMEALEEAMQSDFEIAEMIKEKVIPEATSWFTGEALQEYEDEEEDEDEEDEEEEDDEDGDEGHEEEEEDSEDESDAKRLPPAAADAKEQPQECKQQ</sequence>
<reference evidence="5 6" key="1">
    <citation type="journal article" date="2010" name="Plant Cell">
        <title>The Chlorella variabilis NC64A genome reveals adaptation to photosymbiosis, coevolution with viruses, and cryptic sex.</title>
        <authorList>
            <person name="Blanc G."/>
            <person name="Duncan G."/>
            <person name="Agarkova I."/>
            <person name="Borodovsky M."/>
            <person name="Gurnon J."/>
            <person name="Kuo A."/>
            <person name="Lindquist E."/>
            <person name="Lucas S."/>
            <person name="Pangilinan J."/>
            <person name="Polle J."/>
            <person name="Salamov A."/>
            <person name="Terry A."/>
            <person name="Yamada T."/>
            <person name="Dunigan D.D."/>
            <person name="Grigoriev I.V."/>
            <person name="Claverie J.M."/>
            <person name="Van Etten J.L."/>
        </authorList>
    </citation>
    <scope>NUCLEOTIDE SEQUENCE [LARGE SCALE GENOMIC DNA]</scope>
    <source>
        <strain evidence="5 6">NC64A</strain>
    </source>
</reference>